<feature type="transmembrane region" description="Helical" evidence="9">
    <location>
        <begin position="232"/>
        <end position="255"/>
    </location>
</feature>
<evidence type="ECO:0000313" key="11">
    <source>
        <dbReference type="Proteomes" id="UP000265816"/>
    </source>
</evidence>
<dbReference type="GO" id="GO:0005304">
    <property type="term" value="F:L-valine transmembrane transporter activity"/>
    <property type="evidence" value="ECO:0007669"/>
    <property type="project" value="TreeGrafter"/>
</dbReference>
<proteinExistence type="inferred from homology"/>
<dbReference type="GO" id="GO:0015188">
    <property type="term" value="F:L-isoleucine transmembrane transporter activity"/>
    <property type="evidence" value="ECO:0007669"/>
    <property type="project" value="TreeGrafter"/>
</dbReference>
<dbReference type="EMBL" id="QWVT01000013">
    <property type="protein sequence ID" value="RID86287.1"/>
    <property type="molecule type" value="Genomic_DNA"/>
</dbReference>
<keyword evidence="7 9" id="KW-1133">Transmembrane helix</keyword>
<comment type="similarity">
    <text evidence="2 9">Belongs to the branched chain amino acid transporter family.</text>
</comment>
<evidence type="ECO:0000256" key="3">
    <source>
        <dbReference type="ARBA" id="ARBA00022448"/>
    </source>
</evidence>
<keyword evidence="8 9" id="KW-0472">Membrane</keyword>
<feature type="transmembrane region" description="Helical" evidence="9">
    <location>
        <begin position="337"/>
        <end position="358"/>
    </location>
</feature>
<dbReference type="InterPro" id="IPR004685">
    <property type="entry name" value="Brnchd-chn_aa_trnsp_Livcs"/>
</dbReference>
<keyword evidence="5 9" id="KW-0812">Transmembrane</keyword>
<dbReference type="NCBIfam" id="TIGR00796">
    <property type="entry name" value="livcs"/>
    <property type="match status" value="1"/>
</dbReference>
<keyword evidence="11" id="KW-1185">Reference proteome</keyword>
<feature type="transmembrane region" description="Helical" evidence="9">
    <location>
        <begin position="370"/>
        <end position="391"/>
    </location>
</feature>
<comment type="function">
    <text evidence="9">Component of the transport system for branched-chain amino acids.</text>
</comment>
<evidence type="ECO:0000313" key="10">
    <source>
        <dbReference type="EMBL" id="RID86287.1"/>
    </source>
</evidence>
<sequence length="445" mass="47141">MEKYRSRDTLFIGLTLFALFFGAGNLIFPPFLGIMAGENFWPAIIGFVVTGVGLPLITVVAIASVKDGVQEMSKRVHPVFAVVFTVAVYLSLGPFFGIPRGANVAYEMSLKPFLGNSAGPIFLLAFTAVFFALVYWVCLNPSKLVDRVGTVLTPIMLIAIALLVIVSLFKLDGGTGAVADKFSKSPFTAGFLEGYLTMDTIAALAFGIIVITSIKQKQVTDRKQVVRLTLKAGLIAGAGLAMVYVSLGLLGTKMAGAGNYENGGQLLTEAAKTVFGYPGMLLLGVIVTLACFTTCVGLVAATGQYFTKLLPKVSYKQFATIITIISFLIANMGLNQIISVSVPVLVTLYPITIVLVVLSLLHPFFGGARAVYVGSILAALLVSISDGLKAMGVRLPELESLLGNLPLYAEGLGWLVPAIVGAAAGLIADRFILSKLERRQPATDN</sequence>
<evidence type="ECO:0000256" key="7">
    <source>
        <dbReference type="ARBA" id="ARBA00022989"/>
    </source>
</evidence>
<gene>
    <name evidence="10" type="primary">brnQ</name>
    <name evidence="10" type="ORF">D1970_07105</name>
</gene>
<feature type="transmembrane region" description="Helical" evidence="9">
    <location>
        <begin position="118"/>
        <end position="139"/>
    </location>
</feature>
<keyword evidence="3 9" id="KW-0813">Transport</keyword>
<dbReference type="Pfam" id="PF05525">
    <property type="entry name" value="Branch_AA_trans"/>
    <property type="match status" value="1"/>
</dbReference>
<reference evidence="10 11" key="1">
    <citation type="submission" date="2018-08" db="EMBL/GenBank/DDBJ databases">
        <title>Bacillus jemisoniae sp. nov., Bacillus chryseoplanitiae sp. nov., Bacillus resnikiae sp. nov., and Bacillus frankliniae sp. nov., isolated from Viking spacecraft and associated surfaces.</title>
        <authorList>
            <person name="Seuylemezian A."/>
            <person name="Vaishampayan P."/>
        </authorList>
    </citation>
    <scope>NUCLEOTIDE SEQUENCE [LARGE SCALE GENOMIC DNA]</scope>
    <source>
        <strain evidence="10 11">JJ-247</strain>
    </source>
</reference>
<protein>
    <recommendedName>
        <fullName evidence="9">Branched-chain amino acid transport system carrier protein</fullName>
    </recommendedName>
</protein>
<dbReference type="RefSeq" id="WP_119112193.1">
    <property type="nucleotide sequence ID" value="NZ_CBCSEO010000004.1"/>
</dbReference>
<evidence type="ECO:0000256" key="5">
    <source>
        <dbReference type="ARBA" id="ARBA00022692"/>
    </source>
</evidence>
<dbReference type="Gene3D" id="1.20.1740.10">
    <property type="entry name" value="Amino acid/polyamine transporter I"/>
    <property type="match status" value="1"/>
</dbReference>
<evidence type="ECO:0000256" key="2">
    <source>
        <dbReference type="ARBA" id="ARBA00008540"/>
    </source>
</evidence>
<dbReference type="PANTHER" id="PTHR30588:SF0">
    <property type="entry name" value="BRANCHED-CHAIN AMINO ACID PERMEASE BRNQ"/>
    <property type="match status" value="1"/>
</dbReference>
<evidence type="ECO:0000256" key="8">
    <source>
        <dbReference type="ARBA" id="ARBA00023136"/>
    </source>
</evidence>
<feature type="transmembrane region" description="Helical" evidence="9">
    <location>
        <begin position="411"/>
        <end position="433"/>
    </location>
</feature>
<dbReference type="GO" id="GO:0015818">
    <property type="term" value="P:isoleucine transport"/>
    <property type="evidence" value="ECO:0007669"/>
    <property type="project" value="TreeGrafter"/>
</dbReference>
<evidence type="ECO:0000256" key="6">
    <source>
        <dbReference type="ARBA" id="ARBA00022970"/>
    </source>
</evidence>
<feature type="transmembrane region" description="Helical" evidence="9">
    <location>
        <begin position="151"/>
        <end position="169"/>
    </location>
</feature>
<dbReference type="OrthoDB" id="9783920at2"/>
<feature type="transmembrane region" description="Helical" evidence="9">
    <location>
        <begin position="40"/>
        <end position="65"/>
    </location>
</feature>
<accession>A0A398B8Y4</accession>
<dbReference type="GO" id="GO:0015820">
    <property type="term" value="P:L-leucine transport"/>
    <property type="evidence" value="ECO:0007669"/>
    <property type="project" value="TreeGrafter"/>
</dbReference>
<comment type="caution">
    <text evidence="10">The sequence shown here is derived from an EMBL/GenBank/DDBJ whole genome shotgun (WGS) entry which is preliminary data.</text>
</comment>
<feature type="transmembrane region" description="Helical" evidence="9">
    <location>
        <begin position="189"/>
        <end position="211"/>
    </location>
</feature>
<feature type="transmembrane region" description="Helical" evidence="9">
    <location>
        <begin position="313"/>
        <end position="331"/>
    </location>
</feature>
<feature type="transmembrane region" description="Helical" evidence="9">
    <location>
        <begin position="275"/>
        <end position="301"/>
    </location>
</feature>
<dbReference type="PANTHER" id="PTHR30588">
    <property type="entry name" value="BRANCHED-CHAIN AMINO ACID TRANSPORT SYSTEM 2 CARRIER PROTEIN"/>
    <property type="match status" value="1"/>
</dbReference>
<dbReference type="GO" id="GO:0015190">
    <property type="term" value="F:L-leucine transmembrane transporter activity"/>
    <property type="evidence" value="ECO:0007669"/>
    <property type="project" value="TreeGrafter"/>
</dbReference>
<evidence type="ECO:0000256" key="4">
    <source>
        <dbReference type="ARBA" id="ARBA00022475"/>
    </source>
</evidence>
<dbReference type="GO" id="GO:0005886">
    <property type="term" value="C:plasma membrane"/>
    <property type="evidence" value="ECO:0007669"/>
    <property type="project" value="UniProtKB-SubCell"/>
</dbReference>
<keyword evidence="4" id="KW-1003">Cell membrane</keyword>
<feature type="transmembrane region" description="Helical" evidence="9">
    <location>
        <begin position="77"/>
        <end position="98"/>
    </location>
</feature>
<evidence type="ECO:0000256" key="9">
    <source>
        <dbReference type="RuleBase" id="RU362122"/>
    </source>
</evidence>
<keyword evidence="6 9" id="KW-0029">Amino-acid transport</keyword>
<dbReference type="Proteomes" id="UP000265816">
    <property type="component" value="Unassembled WGS sequence"/>
</dbReference>
<comment type="subcellular location">
    <subcellularLocation>
        <location evidence="1 9">Cell membrane</location>
        <topology evidence="1 9">Multi-pass membrane protein</topology>
    </subcellularLocation>
</comment>
<evidence type="ECO:0000256" key="1">
    <source>
        <dbReference type="ARBA" id="ARBA00004651"/>
    </source>
</evidence>
<name>A0A398B8Y4_9BACI</name>
<dbReference type="AlphaFoldDB" id="A0A398B8Y4"/>
<feature type="transmembrane region" description="Helical" evidence="9">
    <location>
        <begin position="9"/>
        <end position="28"/>
    </location>
</feature>
<organism evidence="10 11">
    <name type="scientific">Mesobacillus zeae</name>
    <dbReference type="NCBI Taxonomy" id="1917180"/>
    <lineage>
        <taxon>Bacteria</taxon>
        <taxon>Bacillati</taxon>
        <taxon>Bacillota</taxon>
        <taxon>Bacilli</taxon>
        <taxon>Bacillales</taxon>
        <taxon>Bacillaceae</taxon>
        <taxon>Mesobacillus</taxon>
    </lineage>
</organism>